<gene>
    <name evidence="1" type="ORF">At1D1609_14840</name>
</gene>
<accession>A0A2L2LBC8</accession>
<proteinExistence type="predicted"/>
<protein>
    <submittedName>
        <fullName evidence="1">Uncharacterized protein</fullName>
    </submittedName>
</protein>
<evidence type="ECO:0000313" key="2">
    <source>
        <dbReference type="Proteomes" id="UP000237717"/>
    </source>
</evidence>
<name>A0A2L2LBC8_AGRTU</name>
<organism evidence="1 2">
    <name type="scientific">Agrobacterium tumefaciens</name>
    <dbReference type="NCBI Taxonomy" id="358"/>
    <lineage>
        <taxon>Bacteria</taxon>
        <taxon>Pseudomonadati</taxon>
        <taxon>Pseudomonadota</taxon>
        <taxon>Alphaproteobacteria</taxon>
        <taxon>Hyphomicrobiales</taxon>
        <taxon>Rhizobiaceae</taxon>
        <taxon>Rhizobium/Agrobacterium group</taxon>
        <taxon>Agrobacterium</taxon>
        <taxon>Agrobacterium tumefaciens complex</taxon>
    </lineage>
</organism>
<sequence length="195" mass="20624">MFLVAAKWAGGTFNGTGELVFVEKRIRAMKIKVFAVLFSAGLLGTQPAHADERAFLSSLQGTWAGKGTVITRIGTPPINVTCTLNSNAGASSLNMSGTCRGLLVVRRAIAADLSEKGGRYSGAYTGPSGRPSALSGTRQGNAINLTVRWNRDINGDRIAAMTIEKIGANGLRLRTTDKDGRTGKTVVTSDIRLVR</sequence>
<dbReference type="AlphaFoldDB" id="A0A2L2LBC8"/>
<dbReference type="Proteomes" id="UP000237717">
    <property type="component" value="Chromosome I"/>
</dbReference>
<reference evidence="1 2" key="1">
    <citation type="submission" date="2018-02" db="EMBL/GenBank/DDBJ databases">
        <title>Complete genome sequence of Agrobacterium tumefaciens 1D1609.</title>
        <authorList>
            <person name="Cho S.-T."/>
            <person name="Haryono M."/>
            <person name="Chang H.-H."/>
            <person name="Santos M.N."/>
            <person name="Lai E.-M."/>
            <person name="Kuo C.-H."/>
        </authorList>
    </citation>
    <scope>NUCLEOTIDE SEQUENCE [LARGE SCALE GENOMIC DNA]</scope>
    <source>
        <strain evidence="1 2">1D1609</strain>
    </source>
</reference>
<evidence type="ECO:0000313" key="1">
    <source>
        <dbReference type="EMBL" id="AVH41538.1"/>
    </source>
</evidence>
<dbReference type="EMBL" id="CP026924">
    <property type="protein sequence ID" value="AVH41538.1"/>
    <property type="molecule type" value="Genomic_DNA"/>
</dbReference>